<dbReference type="SUPFAM" id="SSF53448">
    <property type="entry name" value="Nucleotide-diphospho-sugar transferases"/>
    <property type="match status" value="1"/>
</dbReference>
<dbReference type="AlphaFoldDB" id="A0A2V1P8D8"/>
<evidence type="ECO:0000313" key="4">
    <source>
        <dbReference type="Proteomes" id="UP000245293"/>
    </source>
</evidence>
<dbReference type="Proteomes" id="UP000245293">
    <property type="component" value="Unassembled WGS sequence"/>
</dbReference>
<evidence type="ECO:0000256" key="1">
    <source>
        <dbReference type="ARBA" id="ARBA00022842"/>
    </source>
</evidence>
<dbReference type="PANTHER" id="PTHR43777:SF1">
    <property type="entry name" value="MOLYBDENUM COFACTOR CYTIDYLYLTRANSFERASE"/>
    <property type="match status" value="1"/>
</dbReference>
<dbReference type="CDD" id="cd04182">
    <property type="entry name" value="GT_2_like_f"/>
    <property type="match status" value="1"/>
</dbReference>
<dbReference type="Gene3D" id="3.90.550.10">
    <property type="entry name" value="Spore Coat Polysaccharide Biosynthesis Protein SpsA, Chain A"/>
    <property type="match status" value="1"/>
</dbReference>
<dbReference type="PANTHER" id="PTHR43777">
    <property type="entry name" value="MOLYBDENUM COFACTOR CYTIDYLYLTRANSFERASE"/>
    <property type="match status" value="1"/>
</dbReference>
<dbReference type="GO" id="GO:0016779">
    <property type="term" value="F:nucleotidyltransferase activity"/>
    <property type="evidence" value="ECO:0007669"/>
    <property type="project" value="UniProtKB-ARBA"/>
</dbReference>
<dbReference type="InterPro" id="IPR029044">
    <property type="entry name" value="Nucleotide-diphossugar_trans"/>
</dbReference>
<name>A0A2V1P8D8_9RHOB</name>
<gene>
    <name evidence="3" type="ORF">DFK10_01970</name>
</gene>
<accession>A0A2V1P8D8</accession>
<sequence>MGKRDKLLEPVDGVPLLRRIVDLCLPHGPVVVTLPAQDHPRAASLPDGARIVVVSDWETGMSASLRAGVADIAPNRDILIQPADMPEMTSDDIAQVIAARETAPDALIWQAADADEHPGHPVLFHNSLRAGFANLTGDAGARAIVAENRARRHLVPLPGRHALIDLDTPEDWAAWRKSRT</sequence>
<keyword evidence="4" id="KW-1185">Reference proteome</keyword>
<evidence type="ECO:0000313" key="3">
    <source>
        <dbReference type="EMBL" id="PWG18060.1"/>
    </source>
</evidence>
<dbReference type="Pfam" id="PF12804">
    <property type="entry name" value="NTP_transf_3"/>
    <property type="match status" value="1"/>
</dbReference>
<dbReference type="EMBL" id="QETF01000002">
    <property type="protein sequence ID" value="PWG18060.1"/>
    <property type="molecule type" value="Genomic_DNA"/>
</dbReference>
<feature type="domain" description="MobA-like NTP transferase" evidence="2">
    <location>
        <begin position="1"/>
        <end position="148"/>
    </location>
</feature>
<protein>
    <submittedName>
        <fullName evidence="3">4-diphosphocytidyl-2C-methyl-D-erythritol synthase</fullName>
    </submittedName>
</protein>
<comment type="caution">
    <text evidence="3">The sequence shown here is derived from an EMBL/GenBank/DDBJ whole genome shotgun (WGS) entry which is preliminary data.</text>
</comment>
<keyword evidence="1" id="KW-0460">Magnesium</keyword>
<proteinExistence type="predicted"/>
<reference evidence="4" key="1">
    <citation type="submission" date="2018-05" db="EMBL/GenBank/DDBJ databases">
        <authorList>
            <person name="Du Z."/>
            <person name="Wang X."/>
        </authorList>
    </citation>
    <scope>NUCLEOTIDE SEQUENCE [LARGE SCALE GENOMIC DNA]</scope>
    <source>
        <strain evidence="4">WDS4C29</strain>
    </source>
</reference>
<dbReference type="InterPro" id="IPR025877">
    <property type="entry name" value="MobA-like_NTP_Trfase"/>
</dbReference>
<evidence type="ECO:0000259" key="2">
    <source>
        <dbReference type="Pfam" id="PF12804"/>
    </source>
</evidence>
<organism evidence="3 4">
    <name type="scientific">Salibaculum griseiflavum</name>
    <dbReference type="NCBI Taxonomy" id="1914409"/>
    <lineage>
        <taxon>Bacteria</taxon>
        <taxon>Pseudomonadati</taxon>
        <taxon>Pseudomonadota</taxon>
        <taxon>Alphaproteobacteria</taxon>
        <taxon>Rhodobacterales</taxon>
        <taxon>Roseobacteraceae</taxon>
        <taxon>Salibaculum</taxon>
    </lineage>
</organism>
<dbReference type="OrthoDB" id="9779263at2"/>